<accession>A0A8J8PEF4</accession>
<dbReference type="RefSeq" id="WP_020448884.1">
    <property type="nucleotide sequence ID" value="NZ_CAYAYJ010000005.1"/>
</dbReference>
<reference evidence="2" key="1">
    <citation type="submission" date="2016-03" db="EMBL/GenBank/DDBJ databases">
        <authorList>
            <person name="Borrel G."/>
            <person name="Mccann A."/>
            <person name="O'Toole P.W."/>
        </authorList>
    </citation>
    <scope>NUCLEOTIDE SEQUENCE</scope>
    <source>
        <strain evidence="2">183</strain>
    </source>
</reference>
<evidence type="ECO:0000313" key="2">
    <source>
        <dbReference type="EMBL" id="TQS84569.1"/>
    </source>
</evidence>
<comment type="caution">
    <text evidence="2">The sequence shown here is derived from an EMBL/GenBank/DDBJ whole genome shotgun (WGS) entry which is preliminary data.</text>
</comment>
<dbReference type="GeneID" id="41323414"/>
<proteinExistence type="predicted"/>
<dbReference type="AlphaFoldDB" id="A0A8J8PEF4"/>
<evidence type="ECO:0000256" key="1">
    <source>
        <dbReference type="SAM" id="MobiDB-lite"/>
    </source>
</evidence>
<dbReference type="EMBL" id="LVVT01000001">
    <property type="protein sequence ID" value="TQS84569.1"/>
    <property type="molecule type" value="Genomic_DNA"/>
</dbReference>
<dbReference type="Proteomes" id="UP000752814">
    <property type="component" value="Unassembled WGS sequence"/>
</dbReference>
<protein>
    <submittedName>
        <fullName evidence="2">Uncharacterized protein</fullName>
    </submittedName>
</protein>
<organism evidence="2 3">
    <name type="scientific">Candidatus Methanomassiliicoccus intestinalis</name>
    <dbReference type="NCBI Taxonomy" id="1406512"/>
    <lineage>
        <taxon>Archaea</taxon>
        <taxon>Methanobacteriati</taxon>
        <taxon>Thermoplasmatota</taxon>
        <taxon>Thermoplasmata</taxon>
        <taxon>Methanomassiliicoccales</taxon>
        <taxon>Methanomassiliicoccaceae</taxon>
        <taxon>Methanomassiliicoccus</taxon>
    </lineage>
</organism>
<evidence type="ECO:0000313" key="3">
    <source>
        <dbReference type="Proteomes" id="UP000752814"/>
    </source>
</evidence>
<gene>
    <name evidence="2" type="ORF">A3207_00570</name>
</gene>
<name>A0A8J8PEF4_9ARCH</name>
<sequence length="137" mass="16211">MYDFKEKIVTVSTHDGDYTRDFKVTSYINCPFCDNKKDELFWCGIKIYTEFKKIGEPCRDWDGVPIPYTMCYHSNVFRESEHDPQVFCPLQRKYNERLKMDESIEIKDEFNETSTRLDNTDSADDQDGATGVYPDKR</sequence>
<feature type="region of interest" description="Disordered" evidence="1">
    <location>
        <begin position="110"/>
        <end position="137"/>
    </location>
</feature>